<dbReference type="SUPFAM" id="SSF52980">
    <property type="entry name" value="Restriction endonuclease-like"/>
    <property type="match status" value="1"/>
</dbReference>
<evidence type="ECO:0000313" key="2">
    <source>
        <dbReference type="EMBL" id="KPV52263.1"/>
    </source>
</evidence>
<dbReference type="PANTHER" id="PTHR34107:SF2">
    <property type="entry name" value="SLL0888 PROTEIN"/>
    <property type="match status" value="1"/>
</dbReference>
<evidence type="ECO:0000259" key="1">
    <source>
        <dbReference type="Pfam" id="PF05685"/>
    </source>
</evidence>
<evidence type="ECO:0000313" key="3">
    <source>
        <dbReference type="Proteomes" id="UP000050509"/>
    </source>
</evidence>
<dbReference type="PANTHER" id="PTHR34107">
    <property type="entry name" value="SLL0198 PROTEIN-RELATED"/>
    <property type="match status" value="1"/>
</dbReference>
<dbReference type="InterPro" id="IPR011335">
    <property type="entry name" value="Restrct_endonuc-II-like"/>
</dbReference>
<organism evidence="2 3">
    <name type="scientific">Kouleothrix aurantiaca</name>
    <dbReference type="NCBI Taxonomy" id="186479"/>
    <lineage>
        <taxon>Bacteria</taxon>
        <taxon>Bacillati</taxon>
        <taxon>Chloroflexota</taxon>
        <taxon>Chloroflexia</taxon>
        <taxon>Chloroflexales</taxon>
        <taxon>Roseiflexineae</taxon>
        <taxon>Roseiflexaceae</taxon>
        <taxon>Kouleothrix</taxon>
    </lineage>
</organism>
<dbReference type="InterPro" id="IPR008538">
    <property type="entry name" value="Uma2"/>
</dbReference>
<dbReference type="Pfam" id="PF05685">
    <property type="entry name" value="Uma2"/>
    <property type="match status" value="1"/>
</dbReference>
<protein>
    <recommendedName>
        <fullName evidence="1">Putative restriction endonuclease domain-containing protein</fullName>
    </recommendedName>
</protein>
<dbReference type="AlphaFoldDB" id="A0A0P9DQ26"/>
<comment type="caution">
    <text evidence="2">The sequence shown here is derived from an EMBL/GenBank/DDBJ whole genome shotgun (WGS) entry which is preliminary data.</text>
</comment>
<dbReference type="Gene3D" id="3.90.1570.10">
    <property type="entry name" value="tt1808, chain A"/>
    <property type="match status" value="1"/>
</dbReference>
<dbReference type="InterPro" id="IPR012296">
    <property type="entry name" value="Nuclease_put_TT1808"/>
</dbReference>
<reference evidence="2 3" key="1">
    <citation type="submission" date="2015-09" db="EMBL/GenBank/DDBJ databases">
        <title>Draft genome sequence of Kouleothrix aurantiaca JCM 19913.</title>
        <authorList>
            <person name="Hemp J."/>
        </authorList>
    </citation>
    <scope>NUCLEOTIDE SEQUENCE [LARGE SCALE GENOMIC DNA]</scope>
    <source>
        <strain evidence="2 3">COM-B</strain>
    </source>
</reference>
<feature type="domain" description="Putative restriction endonuclease" evidence="1">
    <location>
        <begin position="34"/>
        <end position="197"/>
    </location>
</feature>
<sequence>MTSLETLIKRAGPHITPAWEVALLFPEQGMWSEEEYLHLTNQTSRLVEFADGVVEVLPMPSERHQDLVAFLYELLLRFARATGGKVYFAPFRIQLRSGKYREPDLVFLRSADDPRRQSLFWAGADLVVEVVSPDDPDRDLVTKRREYAEAGILEYWIVNPLDETFSVLERRGDVYAEHGVFRAGETASSPSLAGMTILVDDLFSV</sequence>
<accession>A0A0P9DQ26</accession>
<gene>
    <name evidence="2" type="ORF">SE17_16520</name>
</gene>
<keyword evidence="3" id="KW-1185">Reference proteome</keyword>
<name>A0A0P9DQ26_9CHLR</name>
<dbReference type="Proteomes" id="UP000050509">
    <property type="component" value="Unassembled WGS sequence"/>
</dbReference>
<dbReference type="CDD" id="cd06260">
    <property type="entry name" value="DUF820-like"/>
    <property type="match status" value="1"/>
</dbReference>
<proteinExistence type="predicted"/>
<dbReference type="PATRIC" id="fig|186479.3.peg.9276"/>
<dbReference type="EMBL" id="LJCR01000603">
    <property type="protein sequence ID" value="KPV52263.1"/>
    <property type="molecule type" value="Genomic_DNA"/>
</dbReference>